<dbReference type="GO" id="GO:0008276">
    <property type="term" value="F:protein methyltransferase activity"/>
    <property type="evidence" value="ECO:0007669"/>
    <property type="project" value="InterPro"/>
</dbReference>
<evidence type="ECO:0000256" key="1">
    <source>
        <dbReference type="ARBA" id="ARBA00004953"/>
    </source>
</evidence>
<dbReference type="UniPathway" id="UPA00148"/>
<evidence type="ECO:0000313" key="7">
    <source>
        <dbReference type="EMBL" id="QCP35359.1"/>
    </source>
</evidence>
<dbReference type="Gene3D" id="3.30.950.10">
    <property type="entry name" value="Methyltransferase, Cobalt-precorrin-4 Transmethylase, Domain 2"/>
    <property type="match status" value="1"/>
</dbReference>
<sequence>MYKVFLFAGTTEGRKLAEFLCRSGVMVYAFTATEYGESLMEQGKHLILSHQRLTAEEIEDQIVTQRPDLVLDATHPYAEKVTDNIRFACTKTQTEYVRLIRDVALECAEDVIYVDSAREAAQFLSQTEGNILLTTGSKDLAQYTEVTDYEKRIFARVLSLPDVVENCARLGFQGNHLICMQGPFSRELNTAILRQFHCSWMVTKDSGKEGGFFEKQEAAREAGARLVVIGRPREESGVTLRECVKLLQKRFQIPFCPEVCVVGVGMGGTETMTLEAISACNKADLLIGAGRPLETAKTAAGEHRQADLFQEYRAEIILSYIKEHPFYEHIVIAMSGDPGFYSGAKKLCELLSTETEWDIKLVCGISSLSYFMSRLHLSWEDAVFVNSHGQKADFIHRIASNEKVFAILGTGTEVRKLAGELLDYGMNDVTLHVGERLSYPDEKIRSGRPSEFLDCKTDRLSVLCVQNSKAKSPHSTHGLRDDLFVRGKVPMTKEEVRSITLSKLCLTEDAVCYDIGAGTGSVSVEMAMRTPRGRVYAVEKNPQAAELLYENRRKFRADTMQIIKGIAPEALSGLEPPTHVFIGGSSGSLFPILETLLLKNPRVKIVINCITLETLSEAVQAFKRLPVADLDVVNVSVAKAKKAGSYHLMMGENPVFILSGMGNPEVEHEA</sequence>
<dbReference type="Proteomes" id="UP000298653">
    <property type="component" value="Chromosome"/>
</dbReference>
<comment type="pathway">
    <text evidence="1">Cofactor biosynthesis; adenosylcobalamin biosynthesis.</text>
</comment>
<dbReference type="CDD" id="cd02440">
    <property type="entry name" value="AdoMet_MTases"/>
    <property type="match status" value="1"/>
</dbReference>
<feature type="domain" description="Tetrapyrrole methylase" evidence="6">
    <location>
        <begin position="259"/>
        <end position="448"/>
    </location>
</feature>
<dbReference type="GO" id="GO:0016994">
    <property type="term" value="F:precorrin-6A reductase activity"/>
    <property type="evidence" value="ECO:0007669"/>
    <property type="project" value="InterPro"/>
</dbReference>
<dbReference type="PROSITE" id="PS51014">
    <property type="entry name" value="COBK_CBIJ"/>
    <property type="match status" value="1"/>
</dbReference>
<dbReference type="Pfam" id="PF02571">
    <property type="entry name" value="CbiJ"/>
    <property type="match status" value="1"/>
</dbReference>
<dbReference type="InterPro" id="IPR003723">
    <property type="entry name" value="Precorrin-6x_reduct"/>
</dbReference>
<keyword evidence="2" id="KW-0169">Cobalamin biosynthesis</keyword>
<dbReference type="Gene3D" id="3.40.1010.10">
    <property type="entry name" value="Cobalt-precorrin-4 Transmethylase, Domain 1"/>
    <property type="match status" value="1"/>
</dbReference>
<dbReference type="InterPro" id="IPR000878">
    <property type="entry name" value="4pyrrol_Mease"/>
</dbReference>
<dbReference type="InterPro" id="IPR014776">
    <property type="entry name" value="4pyrrole_Mease_sub2"/>
</dbReference>
<dbReference type="RefSeq" id="WP_137328749.1">
    <property type="nucleotide sequence ID" value="NZ_CP040058.1"/>
</dbReference>
<dbReference type="SUPFAM" id="SSF53790">
    <property type="entry name" value="Tetrapyrrole methylase"/>
    <property type="match status" value="1"/>
</dbReference>
<keyword evidence="5" id="KW-0949">S-adenosyl-L-methionine</keyword>
<keyword evidence="8" id="KW-1185">Reference proteome</keyword>
<dbReference type="EC" id="2.1.1.-" evidence="7"/>
<gene>
    <name evidence="7" type="ORF">AR1Y2_1905</name>
</gene>
<protein>
    <submittedName>
        <fullName evidence="7">Cobalt-precorrin-6y C5-methyltransferase</fullName>
        <ecNumber evidence="7">2.1.1.-</ecNumber>
    </submittedName>
</protein>
<evidence type="ECO:0000256" key="5">
    <source>
        <dbReference type="ARBA" id="ARBA00022691"/>
    </source>
</evidence>
<dbReference type="PANTHER" id="PTHR43182">
    <property type="entry name" value="COBALT-PRECORRIN-6B C(15)-METHYLTRANSFERASE (DECARBOXYLATING)"/>
    <property type="match status" value="1"/>
</dbReference>
<dbReference type="Pfam" id="PF00590">
    <property type="entry name" value="TP_methylase"/>
    <property type="match status" value="1"/>
</dbReference>
<organism evidence="7 8">
    <name type="scientific">Anaerostipes rhamnosivorans</name>
    <dbReference type="NCBI Taxonomy" id="1229621"/>
    <lineage>
        <taxon>Bacteria</taxon>
        <taxon>Bacillati</taxon>
        <taxon>Bacillota</taxon>
        <taxon>Clostridia</taxon>
        <taxon>Lachnospirales</taxon>
        <taxon>Lachnospiraceae</taxon>
        <taxon>Anaerostipes</taxon>
    </lineage>
</organism>
<evidence type="ECO:0000256" key="4">
    <source>
        <dbReference type="ARBA" id="ARBA00022679"/>
    </source>
</evidence>
<dbReference type="EMBL" id="CP040058">
    <property type="protein sequence ID" value="QCP35359.1"/>
    <property type="molecule type" value="Genomic_DNA"/>
</dbReference>
<dbReference type="InterPro" id="IPR012818">
    <property type="entry name" value="CbiE"/>
</dbReference>
<dbReference type="NCBIfam" id="TIGR00715">
    <property type="entry name" value="precor6x_red"/>
    <property type="match status" value="1"/>
</dbReference>
<dbReference type="SUPFAM" id="SSF53335">
    <property type="entry name" value="S-adenosyl-L-methionine-dependent methyltransferases"/>
    <property type="match status" value="1"/>
</dbReference>
<dbReference type="InterPro" id="IPR050714">
    <property type="entry name" value="Cobalamin_biosynth_MTase"/>
</dbReference>
<evidence type="ECO:0000313" key="8">
    <source>
        <dbReference type="Proteomes" id="UP000298653"/>
    </source>
</evidence>
<proteinExistence type="predicted"/>
<dbReference type="InterPro" id="IPR029063">
    <property type="entry name" value="SAM-dependent_MTases_sf"/>
</dbReference>
<dbReference type="GO" id="GO:0032259">
    <property type="term" value="P:methylation"/>
    <property type="evidence" value="ECO:0007669"/>
    <property type="project" value="UniProtKB-KW"/>
</dbReference>
<evidence type="ECO:0000256" key="2">
    <source>
        <dbReference type="ARBA" id="ARBA00022573"/>
    </source>
</evidence>
<dbReference type="NCBIfam" id="TIGR02469">
    <property type="entry name" value="CbiT"/>
    <property type="match status" value="1"/>
</dbReference>
<name>A0A4P8IJP2_9FIRM</name>
<dbReference type="OrthoDB" id="9780707at2"/>
<dbReference type="Gene3D" id="3.40.50.150">
    <property type="entry name" value="Vaccinia Virus protein VP39"/>
    <property type="match status" value="1"/>
</dbReference>
<accession>A0A4P8IJP2</accession>
<dbReference type="GO" id="GO:0009236">
    <property type="term" value="P:cobalamin biosynthetic process"/>
    <property type="evidence" value="ECO:0007669"/>
    <property type="project" value="UniProtKB-UniPathway"/>
</dbReference>
<dbReference type="AlphaFoldDB" id="A0A4P8IJP2"/>
<evidence type="ECO:0000256" key="3">
    <source>
        <dbReference type="ARBA" id="ARBA00022603"/>
    </source>
</evidence>
<dbReference type="PANTHER" id="PTHR43182:SF1">
    <property type="entry name" value="COBALT-PRECORRIN-7 C(5)-METHYLTRANSFERASE"/>
    <property type="match status" value="1"/>
</dbReference>
<dbReference type="InterPro" id="IPR035996">
    <property type="entry name" value="4pyrrol_Methylase_sf"/>
</dbReference>
<evidence type="ECO:0000259" key="6">
    <source>
        <dbReference type="Pfam" id="PF00590"/>
    </source>
</evidence>
<dbReference type="NCBIfam" id="TIGR02467">
    <property type="entry name" value="CbiE"/>
    <property type="match status" value="1"/>
</dbReference>
<dbReference type="InterPro" id="IPR014777">
    <property type="entry name" value="4pyrrole_Mease_sub1"/>
</dbReference>
<dbReference type="CDD" id="cd11644">
    <property type="entry name" value="Precorrin-6Y-MT"/>
    <property type="match status" value="1"/>
</dbReference>
<dbReference type="KEGG" id="arf:AR1Y2_1905"/>
<keyword evidence="4 7" id="KW-0808">Transferase</keyword>
<reference evidence="7 8" key="1">
    <citation type="submission" date="2019-05" db="EMBL/GenBank/DDBJ databases">
        <title>Complete genome sequencing of Anaerostipes rhamnosivorans.</title>
        <authorList>
            <person name="Bui T.P.N."/>
            <person name="de Vos W.M."/>
        </authorList>
    </citation>
    <scope>NUCLEOTIDE SEQUENCE [LARGE SCALE GENOMIC DNA]</scope>
    <source>
        <strain evidence="7 8">1y2</strain>
    </source>
</reference>
<keyword evidence="3 7" id="KW-0489">Methyltransferase</keyword>
<dbReference type="InterPro" id="IPR014008">
    <property type="entry name" value="Cbl_synth_MTase_CbiT"/>
</dbReference>